<reference evidence="2" key="1">
    <citation type="submission" date="2020-04" db="EMBL/GenBank/DDBJ databases">
        <authorList>
            <person name="Alioto T."/>
            <person name="Alioto T."/>
            <person name="Gomez Garrido J."/>
        </authorList>
    </citation>
    <scope>NUCLEOTIDE SEQUENCE</scope>
    <source>
        <strain evidence="2">A484AB</strain>
    </source>
</reference>
<proteinExistence type="predicted"/>
<keyword evidence="3" id="KW-1185">Reference proteome</keyword>
<organism evidence="2 3">
    <name type="scientific">Paramuricea clavata</name>
    <name type="common">Red gorgonian</name>
    <name type="synonym">Violescent sea-whip</name>
    <dbReference type="NCBI Taxonomy" id="317549"/>
    <lineage>
        <taxon>Eukaryota</taxon>
        <taxon>Metazoa</taxon>
        <taxon>Cnidaria</taxon>
        <taxon>Anthozoa</taxon>
        <taxon>Octocorallia</taxon>
        <taxon>Malacalcyonacea</taxon>
        <taxon>Plexauridae</taxon>
        <taxon>Paramuricea</taxon>
    </lineage>
</organism>
<evidence type="ECO:0000313" key="3">
    <source>
        <dbReference type="Proteomes" id="UP001152795"/>
    </source>
</evidence>
<gene>
    <name evidence="2" type="ORF">PACLA_8A047379</name>
</gene>
<evidence type="ECO:0000313" key="2">
    <source>
        <dbReference type="EMBL" id="CAB4012460.1"/>
    </source>
</evidence>
<dbReference type="Proteomes" id="UP001152795">
    <property type="component" value="Unassembled WGS sequence"/>
</dbReference>
<protein>
    <submittedName>
        <fullName evidence="2">Uncharacterized protein</fullName>
    </submittedName>
</protein>
<dbReference type="OrthoDB" id="10353788at2759"/>
<name>A0A6S7I912_PARCT</name>
<feature type="region of interest" description="Disordered" evidence="1">
    <location>
        <begin position="108"/>
        <end position="133"/>
    </location>
</feature>
<comment type="caution">
    <text evidence="2">The sequence shown here is derived from an EMBL/GenBank/DDBJ whole genome shotgun (WGS) entry which is preliminary data.</text>
</comment>
<feature type="compositionally biased region" description="Basic and acidic residues" evidence="1">
    <location>
        <begin position="122"/>
        <end position="133"/>
    </location>
</feature>
<accession>A0A6S7I912</accession>
<evidence type="ECO:0000256" key="1">
    <source>
        <dbReference type="SAM" id="MobiDB-lite"/>
    </source>
</evidence>
<dbReference type="AlphaFoldDB" id="A0A6S7I912"/>
<dbReference type="EMBL" id="CACRXK020007517">
    <property type="protein sequence ID" value="CAB4012460.1"/>
    <property type="molecule type" value="Genomic_DNA"/>
</dbReference>
<sequence>MVVASDNSWVIPDVKTDELAGHKKFPFGSKELEIVEKSIDTCFLNGLCERRKKPISKIFRDVVYQPTLEDIKEVDGEDLAEVEDKFDLTLSAIHRERALNSGCFSKDESRKYRKKKYMKSQHPIERRPRSQTV</sequence>